<dbReference type="AlphaFoldDB" id="A0A5J4U1L7"/>
<evidence type="ECO:0000313" key="1">
    <source>
        <dbReference type="EMBL" id="KAA6363902.1"/>
    </source>
</evidence>
<protein>
    <submittedName>
        <fullName evidence="1">Uncharacterized protein</fullName>
    </submittedName>
</protein>
<feature type="non-terminal residue" evidence="1">
    <location>
        <position position="1"/>
    </location>
</feature>
<name>A0A5J4U1L7_9EUKA</name>
<proteinExistence type="predicted"/>
<accession>A0A5J4U1L7</accession>
<evidence type="ECO:0000313" key="2">
    <source>
        <dbReference type="Proteomes" id="UP000324800"/>
    </source>
</evidence>
<sequence>PSFGASYAGGYGIIQDNEKIQFPYPTLLKDMNLALNERHNIASQFAEGVEPSLRPFVPSSSSSSSSSFDILRFIPLICFPLAAASASTVGQSDLNQSSSSSGPFYSSSALSSKKVDLSGAQRAAGILASYGITFKQSNDGYRMYPPLNTLMSLQSSADLSQLQKQWLSQIIEQEKNNRIEEAKQRNITIREQTSNELNQQQTDQLNQLKSTQSTNNENTDNPSHPDINIIHPPEPRRGLLLISKGQHTSINGQKKIPLVRFKFNEGFTSSVREKVIITDF</sequence>
<dbReference type="Proteomes" id="UP000324800">
    <property type="component" value="Unassembled WGS sequence"/>
</dbReference>
<gene>
    <name evidence="1" type="ORF">EZS28_040570</name>
</gene>
<comment type="caution">
    <text evidence="1">The sequence shown here is derived from an EMBL/GenBank/DDBJ whole genome shotgun (WGS) entry which is preliminary data.</text>
</comment>
<reference evidence="1 2" key="1">
    <citation type="submission" date="2019-03" db="EMBL/GenBank/DDBJ databases">
        <title>Single cell metagenomics reveals metabolic interactions within the superorganism composed of flagellate Streblomastix strix and complex community of Bacteroidetes bacteria on its surface.</title>
        <authorList>
            <person name="Treitli S.C."/>
            <person name="Kolisko M."/>
            <person name="Husnik F."/>
            <person name="Keeling P."/>
            <person name="Hampl V."/>
        </authorList>
    </citation>
    <scope>NUCLEOTIDE SEQUENCE [LARGE SCALE GENOMIC DNA]</scope>
    <source>
        <strain evidence="1">ST1C</strain>
    </source>
</reference>
<dbReference type="EMBL" id="SNRW01022327">
    <property type="protein sequence ID" value="KAA6363902.1"/>
    <property type="molecule type" value="Genomic_DNA"/>
</dbReference>
<organism evidence="1 2">
    <name type="scientific">Streblomastix strix</name>
    <dbReference type="NCBI Taxonomy" id="222440"/>
    <lineage>
        <taxon>Eukaryota</taxon>
        <taxon>Metamonada</taxon>
        <taxon>Preaxostyla</taxon>
        <taxon>Oxymonadida</taxon>
        <taxon>Streblomastigidae</taxon>
        <taxon>Streblomastix</taxon>
    </lineage>
</organism>